<organism evidence="2 3">
    <name type="scientific">Candidatus Marsarchaeota G2 archaeon ECH_B_2</name>
    <dbReference type="NCBI Taxonomy" id="1978160"/>
    <lineage>
        <taxon>Archaea</taxon>
        <taxon>Candidatus Marsarchaeota</taxon>
        <taxon>Candidatus Marsarchaeota group 2</taxon>
    </lineage>
</organism>
<dbReference type="EMBL" id="NEXH01000012">
    <property type="protein sequence ID" value="PSN95253.1"/>
    <property type="molecule type" value="Genomic_DNA"/>
</dbReference>
<feature type="transmembrane region" description="Helical" evidence="1">
    <location>
        <begin position="132"/>
        <end position="150"/>
    </location>
</feature>
<keyword evidence="1" id="KW-0472">Membrane</keyword>
<accession>A0A2R6B9B8</accession>
<evidence type="ECO:0000256" key="1">
    <source>
        <dbReference type="SAM" id="Phobius"/>
    </source>
</evidence>
<keyword evidence="1" id="KW-0812">Transmembrane</keyword>
<name>A0A2R6B9B8_9ARCH</name>
<evidence type="ECO:0000313" key="3">
    <source>
        <dbReference type="Proteomes" id="UP000241284"/>
    </source>
</evidence>
<sequence>MLYQDALDQAFRLSPGITPRIAESAIFLVTLSLGLGYLTHNERLLGIILSLDVGSMASFKVYTDYSDFRDLVFASVSLSIAFVNILAIFLMSKVNPGSHLRAAALCLTLLCVVGVGLSLLKVRGDFYDPFDLLLASISIVTDFFAARRLLHIGFMK</sequence>
<keyword evidence="1" id="KW-1133">Transmembrane helix</keyword>
<comment type="caution">
    <text evidence="2">The sequence shown here is derived from an EMBL/GenBank/DDBJ whole genome shotgun (WGS) entry which is preliminary data.</text>
</comment>
<protein>
    <submittedName>
        <fullName evidence="2">Uncharacterized protein</fullName>
    </submittedName>
</protein>
<proteinExistence type="predicted"/>
<gene>
    <name evidence="2" type="ORF">B9Q06_06570</name>
</gene>
<reference evidence="2 3" key="1">
    <citation type="submission" date="2017-04" db="EMBL/GenBank/DDBJ databases">
        <title>Novel microbial lineages endemic to geothermal iron-oxide mats fill important gaps in the evolutionary history of Archaea.</title>
        <authorList>
            <person name="Jay Z.J."/>
            <person name="Beam J.P."/>
            <person name="Dlakic M."/>
            <person name="Rusch D.B."/>
            <person name="Kozubal M.A."/>
            <person name="Inskeep W.P."/>
        </authorList>
    </citation>
    <scope>NUCLEOTIDE SEQUENCE [LARGE SCALE GENOMIC DNA]</scope>
    <source>
        <strain evidence="2">ECH_B_2</strain>
    </source>
</reference>
<dbReference type="AlphaFoldDB" id="A0A2R6B9B8"/>
<feature type="transmembrane region" description="Helical" evidence="1">
    <location>
        <begin position="20"/>
        <end position="38"/>
    </location>
</feature>
<dbReference type="Proteomes" id="UP000241284">
    <property type="component" value="Unassembled WGS sequence"/>
</dbReference>
<feature type="transmembrane region" description="Helical" evidence="1">
    <location>
        <begin position="71"/>
        <end position="90"/>
    </location>
</feature>
<evidence type="ECO:0000313" key="2">
    <source>
        <dbReference type="EMBL" id="PSN95253.1"/>
    </source>
</evidence>
<feature type="transmembrane region" description="Helical" evidence="1">
    <location>
        <begin position="102"/>
        <end position="120"/>
    </location>
</feature>